<dbReference type="PANTHER" id="PTHR37478:SF2">
    <property type="entry name" value="UPF0251 PROTEIN TK0562"/>
    <property type="match status" value="1"/>
</dbReference>
<dbReference type="AlphaFoldDB" id="A0A9D6V0H4"/>
<evidence type="ECO:0000256" key="1">
    <source>
        <dbReference type="ARBA" id="ARBA00009350"/>
    </source>
</evidence>
<dbReference type="InterPro" id="IPR013324">
    <property type="entry name" value="RNA_pol_sigma_r3/r4-like"/>
</dbReference>
<evidence type="ECO:0000313" key="4">
    <source>
        <dbReference type="EMBL" id="MBI5249653.1"/>
    </source>
</evidence>
<dbReference type="PANTHER" id="PTHR37478">
    <property type="match status" value="1"/>
</dbReference>
<proteinExistence type="inferred from homology"/>
<comment type="similarity">
    <text evidence="1 2">Belongs to the UPF0251 family.</text>
</comment>
<evidence type="ECO:0000313" key="5">
    <source>
        <dbReference type="Proteomes" id="UP000807825"/>
    </source>
</evidence>
<feature type="region of interest" description="Disordered" evidence="3">
    <location>
        <begin position="146"/>
        <end position="170"/>
    </location>
</feature>
<dbReference type="Gene3D" id="1.10.10.10">
    <property type="entry name" value="Winged helix-like DNA-binding domain superfamily/Winged helix DNA-binding domain"/>
    <property type="match status" value="1"/>
</dbReference>
<gene>
    <name evidence="4" type="ORF">HY912_09175</name>
</gene>
<sequence>MARPKFCRRISQKPVWRIFKPVGAPVKALEEIVLSMDEFEAIRLADLEGLYQEQAAERMNVSRQTFGRIVEVARRKVARVLSEGLALRIEGGEVEIPEKRAFKCNRCQHTWGEPFGTSEPEQCPECESRAFCSFEDHYGSMRSGEACRAKHSRKHRSGPSTWDVEEDWKE</sequence>
<dbReference type="HAMAP" id="MF_00674">
    <property type="entry name" value="UPF0251"/>
    <property type="match status" value="1"/>
</dbReference>
<evidence type="ECO:0000256" key="3">
    <source>
        <dbReference type="SAM" id="MobiDB-lite"/>
    </source>
</evidence>
<dbReference type="EMBL" id="JACRDE010000250">
    <property type="protein sequence ID" value="MBI5249653.1"/>
    <property type="molecule type" value="Genomic_DNA"/>
</dbReference>
<accession>A0A9D6V0H4</accession>
<reference evidence="4" key="1">
    <citation type="submission" date="2020-07" db="EMBL/GenBank/DDBJ databases">
        <title>Huge and variable diversity of episymbiotic CPR bacteria and DPANN archaea in groundwater ecosystems.</title>
        <authorList>
            <person name="He C.Y."/>
            <person name="Keren R."/>
            <person name="Whittaker M."/>
            <person name="Farag I.F."/>
            <person name="Doudna J."/>
            <person name="Cate J.H.D."/>
            <person name="Banfield J.F."/>
        </authorList>
    </citation>
    <scope>NUCLEOTIDE SEQUENCE</scope>
    <source>
        <strain evidence="4">NC_groundwater_1664_Pr3_B-0.1um_52_9</strain>
    </source>
</reference>
<dbReference type="InterPro" id="IPR036388">
    <property type="entry name" value="WH-like_DNA-bd_sf"/>
</dbReference>
<dbReference type="Pfam" id="PF02001">
    <property type="entry name" value="DUF134"/>
    <property type="match status" value="1"/>
</dbReference>
<organism evidence="4 5">
    <name type="scientific">Desulfomonile tiedjei</name>
    <dbReference type="NCBI Taxonomy" id="2358"/>
    <lineage>
        <taxon>Bacteria</taxon>
        <taxon>Pseudomonadati</taxon>
        <taxon>Thermodesulfobacteriota</taxon>
        <taxon>Desulfomonilia</taxon>
        <taxon>Desulfomonilales</taxon>
        <taxon>Desulfomonilaceae</taxon>
        <taxon>Desulfomonile</taxon>
    </lineage>
</organism>
<dbReference type="SUPFAM" id="SSF88659">
    <property type="entry name" value="Sigma3 and sigma4 domains of RNA polymerase sigma factors"/>
    <property type="match status" value="1"/>
</dbReference>
<name>A0A9D6V0H4_9BACT</name>
<evidence type="ECO:0000256" key="2">
    <source>
        <dbReference type="HAMAP-Rule" id="MF_00674"/>
    </source>
</evidence>
<comment type="caution">
    <text evidence="4">The sequence shown here is derived from an EMBL/GenBank/DDBJ whole genome shotgun (WGS) entry which is preliminary data.</text>
</comment>
<dbReference type="InterPro" id="IPR002852">
    <property type="entry name" value="UPF0251"/>
</dbReference>
<dbReference type="Proteomes" id="UP000807825">
    <property type="component" value="Unassembled WGS sequence"/>
</dbReference>
<protein>
    <recommendedName>
        <fullName evidence="2">UPF0251 protein HY912_09175</fullName>
    </recommendedName>
</protein>